<dbReference type="RefSeq" id="WP_132948752.1">
    <property type="nucleotide sequence ID" value="NZ_SLUL01000009.1"/>
</dbReference>
<organism evidence="1 2">
    <name type="scientific">Thermolongibacillus altinsuensis</name>
    <dbReference type="NCBI Taxonomy" id="575256"/>
    <lineage>
        <taxon>Bacteria</taxon>
        <taxon>Bacillati</taxon>
        <taxon>Bacillota</taxon>
        <taxon>Bacilli</taxon>
        <taxon>Bacillales</taxon>
        <taxon>Anoxybacillaceae</taxon>
        <taxon>Thermolongibacillus</taxon>
    </lineage>
</organism>
<dbReference type="AlphaFoldDB" id="A0A4R1QGK5"/>
<comment type="caution">
    <text evidence="1">The sequence shown here is derived from an EMBL/GenBank/DDBJ whole genome shotgun (WGS) entry which is preliminary data.</text>
</comment>
<proteinExistence type="predicted"/>
<reference evidence="1 2" key="1">
    <citation type="submission" date="2019-03" db="EMBL/GenBank/DDBJ databases">
        <title>Genomic Encyclopedia of Type Strains, Phase IV (KMG-IV): sequencing the most valuable type-strain genomes for metagenomic binning, comparative biology and taxonomic classification.</title>
        <authorList>
            <person name="Goeker M."/>
        </authorList>
    </citation>
    <scope>NUCLEOTIDE SEQUENCE [LARGE SCALE GENOMIC DNA]</scope>
    <source>
        <strain evidence="1 2">DSM 24979</strain>
    </source>
</reference>
<keyword evidence="2" id="KW-1185">Reference proteome</keyword>
<evidence type="ECO:0000313" key="1">
    <source>
        <dbReference type="EMBL" id="TCL48429.1"/>
    </source>
</evidence>
<protein>
    <submittedName>
        <fullName evidence="1">Uncharacterized protein</fullName>
    </submittedName>
</protein>
<dbReference type="Proteomes" id="UP000295658">
    <property type="component" value="Unassembled WGS sequence"/>
</dbReference>
<accession>A0A4R1QGK5</accession>
<gene>
    <name evidence="1" type="ORF">EDD69_10959</name>
</gene>
<sequence length="81" mass="9540">MRFDIRLDGYIVNCDKDHDEFLAAFTEWLESNGWGYAGMSLPVTEEEDIEAEIENMLKNDHYKKWGTFSLPDDDEEEEESE</sequence>
<name>A0A4R1QGK5_9BACL</name>
<evidence type="ECO:0000313" key="2">
    <source>
        <dbReference type="Proteomes" id="UP000295658"/>
    </source>
</evidence>
<dbReference type="OrthoDB" id="2377022at2"/>
<dbReference type="EMBL" id="SLUL01000009">
    <property type="protein sequence ID" value="TCL48429.1"/>
    <property type="molecule type" value="Genomic_DNA"/>
</dbReference>